<feature type="region of interest" description="Disordered" evidence="1">
    <location>
        <begin position="1"/>
        <end position="111"/>
    </location>
</feature>
<sequence>MQCNVDSDIDDIDSDDDDDDDSDDDEYVDHKNDGSDKSDNDDNDNTLEGDGDYGRVYATDNDDDANDGDDSDVDDGVDEDGTNDGDNTGEKKTRGRGSNDAKDGHRQMPIDDHDLAAVDECDIDFCRHVRRPLRRLKRTADVVGRRRDIRPAKRRRLYGPLV</sequence>
<organism evidence="2 3">
    <name type="scientific">Pandoravirus inopinatum</name>
    <dbReference type="NCBI Taxonomy" id="1605721"/>
    <lineage>
        <taxon>Viruses</taxon>
        <taxon>Pandoravirus</taxon>
    </lineage>
</organism>
<accession>A0A0B5IZI7</accession>
<dbReference type="Proteomes" id="UP000202511">
    <property type="component" value="Segment"/>
</dbReference>
<dbReference type="EMBL" id="KP136319">
    <property type="protein sequence ID" value="AJF98318.1"/>
    <property type="molecule type" value="Genomic_DNA"/>
</dbReference>
<protein>
    <submittedName>
        <fullName evidence="2">Uncharacterized protein</fullName>
    </submittedName>
</protein>
<feature type="compositionally biased region" description="Acidic residues" evidence="1">
    <location>
        <begin position="7"/>
        <end position="27"/>
    </location>
</feature>
<evidence type="ECO:0000313" key="3">
    <source>
        <dbReference type="Proteomes" id="UP000202511"/>
    </source>
</evidence>
<feature type="compositionally biased region" description="Basic and acidic residues" evidence="1">
    <location>
        <begin position="88"/>
        <end position="111"/>
    </location>
</feature>
<name>A0A0B5IZI7_9VIRU</name>
<evidence type="ECO:0000256" key="1">
    <source>
        <dbReference type="SAM" id="MobiDB-lite"/>
    </source>
</evidence>
<evidence type="ECO:0000313" key="2">
    <source>
        <dbReference type="EMBL" id="AJF98318.1"/>
    </source>
</evidence>
<dbReference type="RefSeq" id="YP_009120553.1">
    <property type="nucleotide sequence ID" value="NC_026440.1"/>
</dbReference>
<proteinExistence type="predicted"/>
<feature type="compositionally biased region" description="Basic and acidic residues" evidence="1">
    <location>
        <begin position="28"/>
        <end position="40"/>
    </location>
</feature>
<feature type="compositionally biased region" description="Acidic residues" evidence="1">
    <location>
        <begin position="41"/>
        <end position="51"/>
    </location>
</feature>
<dbReference type="KEGG" id="vg:23463235"/>
<dbReference type="GeneID" id="23463235"/>
<feature type="compositionally biased region" description="Acidic residues" evidence="1">
    <location>
        <begin position="60"/>
        <end position="83"/>
    </location>
</feature>
<reference evidence="2 3" key="1">
    <citation type="journal article" date="2015" name="Parasitol. Res.">
        <title>Viruses in close associations with free-living amoebae.</title>
        <authorList>
            <person name="Scheid P."/>
        </authorList>
    </citation>
    <scope>NUCLEOTIDE SEQUENCE [LARGE SCALE GENOMIC DNA]</scope>
    <source>
        <strain evidence="2">KlaHel</strain>
    </source>
</reference>